<evidence type="ECO:0000313" key="4">
    <source>
        <dbReference type="EMBL" id="MCB4808466.1"/>
    </source>
</evidence>
<dbReference type="InterPro" id="IPR010559">
    <property type="entry name" value="Sig_transdc_His_kin_internal"/>
</dbReference>
<dbReference type="InterPro" id="IPR050640">
    <property type="entry name" value="Bact_2-comp_sensor_kinase"/>
</dbReference>
<gene>
    <name evidence="4" type="ORF">LG651_09390</name>
</gene>
<dbReference type="EMBL" id="JAJAPX010000003">
    <property type="protein sequence ID" value="MCB4808466.1"/>
    <property type="molecule type" value="Genomic_DNA"/>
</dbReference>
<dbReference type="RefSeq" id="WP_226695876.1">
    <property type="nucleotide sequence ID" value="NZ_JAJAPX010000003.1"/>
</dbReference>
<evidence type="ECO:0000259" key="3">
    <source>
        <dbReference type="Pfam" id="PF06580"/>
    </source>
</evidence>
<keyword evidence="5" id="KW-1185">Reference proteome</keyword>
<feature type="transmembrane region" description="Helical" evidence="2">
    <location>
        <begin position="7"/>
        <end position="24"/>
    </location>
</feature>
<feature type="coiled-coil region" evidence="1">
    <location>
        <begin position="136"/>
        <end position="163"/>
    </location>
</feature>
<keyword evidence="2" id="KW-0812">Transmembrane</keyword>
<protein>
    <submittedName>
        <fullName evidence="4">Sensor histidine kinase</fullName>
    </submittedName>
</protein>
<keyword evidence="2" id="KW-0472">Membrane</keyword>
<evidence type="ECO:0000256" key="1">
    <source>
        <dbReference type="SAM" id="Coils"/>
    </source>
</evidence>
<dbReference type="Proteomes" id="UP001139286">
    <property type="component" value="Unassembled WGS sequence"/>
</dbReference>
<feature type="transmembrane region" description="Helical" evidence="2">
    <location>
        <begin position="63"/>
        <end position="85"/>
    </location>
</feature>
<keyword evidence="4" id="KW-0418">Kinase</keyword>
<dbReference type="PANTHER" id="PTHR34220:SF7">
    <property type="entry name" value="SENSOR HISTIDINE KINASE YPDA"/>
    <property type="match status" value="1"/>
</dbReference>
<dbReference type="PANTHER" id="PTHR34220">
    <property type="entry name" value="SENSOR HISTIDINE KINASE YPDA"/>
    <property type="match status" value="1"/>
</dbReference>
<keyword evidence="4" id="KW-0808">Transferase</keyword>
<keyword evidence="1" id="KW-0175">Coiled coil</keyword>
<sequence length="344" mass="39280">MNKFNRLIVQVALWLVIGLVIWFNQTLNTTWINENLVIFLFQVLLIYLLIFVLAPKLLFTKKYALFTIVSVCCVMVLAFIVTWFFKIPMEPHAINNMPAPGPPHDSGPRQPPSHYLFNVLILGISFSLALALEVFNHLKKKEAETIKAQNVNLENELKLLKSQINPHFLFNSLNNIYTLAGIDTGKTQKSIINLSDMLRYVLYDCEQEVVSIKKEIEYIENYLKLFALKSSKSYPISIKLNIENNGAYVAPMLFIPFIENALKHSNIDDRNNAFININITATSTEINFDVENSKPQNKVVKDGVGGIGLENVKKRLAILYPNKHSLKIVENETNFKINLQLKLI</sequence>
<evidence type="ECO:0000256" key="2">
    <source>
        <dbReference type="SAM" id="Phobius"/>
    </source>
</evidence>
<dbReference type="AlphaFoldDB" id="A0A9X1I5Y6"/>
<proteinExistence type="predicted"/>
<organism evidence="4 5">
    <name type="scientific">Neotamlana sargassicola</name>
    <dbReference type="NCBI Taxonomy" id="2883125"/>
    <lineage>
        <taxon>Bacteria</taxon>
        <taxon>Pseudomonadati</taxon>
        <taxon>Bacteroidota</taxon>
        <taxon>Flavobacteriia</taxon>
        <taxon>Flavobacteriales</taxon>
        <taxon>Flavobacteriaceae</taxon>
        <taxon>Neotamlana</taxon>
    </lineage>
</organism>
<feature type="transmembrane region" description="Helical" evidence="2">
    <location>
        <begin position="36"/>
        <end position="54"/>
    </location>
</feature>
<dbReference type="Pfam" id="PF06580">
    <property type="entry name" value="His_kinase"/>
    <property type="match status" value="1"/>
</dbReference>
<dbReference type="GO" id="GO:0016020">
    <property type="term" value="C:membrane"/>
    <property type="evidence" value="ECO:0007669"/>
    <property type="project" value="InterPro"/>
</dbReference>
<name>A0A9X1I5Y6_9FLAO</name>
<dbReference type="InterPro" id="IPR036890">
    <property type="entry name" value="HATPase_C_sf"/>
</dbReference>
<accession>A0A9X1I5Y6</accession>
<comment type="caution">
    <text evidence="4">The sequence shown here is derived from an EMBL/GenBank/DDBJ whole genome shotgun (WGS) entry which is preliminary data.</text>
</comment>
<keyword evidence="2" id="KW-1133">Transmembrane helix</keyword>
<feature type="domain" description="Signal transduction histidine kinase internal region" evidence="3">
    <location>
        <begin position="156"/>
        <end position="230"/>
    </location>
</feature>
<dbReference type="GO" id="GO:0000155">
    <property type="term" value="F:phosphorelay sensor kinase activity"/>
    <property type="evidence" value="ECO:0007669"/>
    <property type="project" value="InterPro"/>
</dbReference>
<reference evidence="4" key="1">
    <citation type="submission" date="2021-10" db="EMBL/GenBank/DDBJ databases">
        <title>Tamlana sargassums sp. nov., and Tamlana laminarinivorans sp. nov., two new bacteria isolated from the brown alga.</title>
        <authorList>
            <person name="Li J."/>
        </authorList>
    </citation>
    <scope>NUCLEOTIDE SEQUENCE</scope>
    <source>
        <strain evidence="4">62-3</strain>
    </source>
</reference>
<feature type="transmembrane region" description="Helical" evidence="2">
    <location>
        <begin position="115"/>
        <end position="135"/>
    </location>
</feature>
<evidence type="ECO:0000313" key="5">
    <source>
        <dbReference type="Proteomes" id="UP001139286"/>
    </source>
</evidence>
<dbReference type="Gene3D" id="3.30.565.10">
    <property type="entry name" value="Histidine kinase-like ATPase, C-terminal domain"/>
    <property type="match status" value="1"/>
</dbReference>